<gene>
    <name evidence="2" type="ORF">DGUA_6G020948</name>
</gene>
<dbReference type="Proteomes" id="UP000268350">
    <property type="component" value="Unassembled WGS sequence"/>
</dbReference>
<keyword evidence="3" id="KW-1185">Reference proteome</keyword>
<evidence type="ECO:0000313" key="3">
    <source>
        <dbReference type="Proteomes" id="UP000268350"/>
    </source>
</evidence>
<organism evidence="2 3">
    <name type="scientific">Drosophila guanche</name>
    <name type="common">Fruit fly</name>
    <dbReference type="NCBI Taxonomy" id="7266"/>
    <lineage>
        <taxon>Eukaryota</taxon>
        <taxon>Metazoa</taxon>
        <taxon>Ecdysozoa</taxon>
        <taxon>Arthropoda</taxon>
        <taxon>Hexapoda</taxon>
        <taxon>Insecta</taxon>
        <taxon>Pterygota</taxon>
        <taxon>Neoptera</taxon>
        <taxon>Endopterygota</taxon>
        <taxon>Diptera</taxon>
        <taxon>Brachycera</taxon>
        <taxon>Muscomorpha</taxon>
        <taxon>Ephydroidea</taxon>
        <taxon>Drosophilidae</taxon>
        <taxon>Drosophila</taxon>
        <taxon>Sophophora</taxon>
    </lineage>
</organism>
<dbReference type="STRING" id="7266.A0A3B0KN14"/>
<evidence type="ECO:0000256" key="1">
    <source>
        <dbReference type="SAM" id="MobiDB-lite"/>
    </source>
</evidence>
<dbReference type="EMBL" id="OUUW01000051">
    <property type="protein sequence ID" value="SPP90030.1"/>
    <property type="molecule type" value="Genomic_DNA"/>
</dbReference>
<proteinExistence type="predicted"/>
<dbReference type="PANTHER" id="PTHR48421:SF1">
    <property type="entry name" value="MYCBP-ASSOCIATED PROTEIN"/>
    <property type="match status" value="1"/>
</dbReference>
<dbReference type="AlphaFoldDB" id="A0A3B0KN14"/>
<dbReference type="OrthoDB" id="10263316at2759"/>
<feature type="region of interest" description="Disordered" evidence="1">
    <location>
        <begin position="1"/>
        <end position="20"/>
    </location>
</feature>
<evidence type="ECO:0000313" key="2">
    <source>
        <dbReference type="EMBL" id="SPP90030.1"/>
    </source>
</evidence>
<protein>
    <recommendedName>
        <fullName evidence="4">MYCBP-associated protein</fullName>
    </recommendedName>
</protein>
<evidence type="ECO:0008006" key="4">
    <source>
        <dbReference type="Google" id="ProtNLM"/>
    </source>
</evidence>
<dbReference type="PANTHER" id="PTHR48421">
    <property type="entry name" value="MYCBP-ASSOCIATED PROTEIN"/>
    <property type="match status" value="1"/>
</dbReference>
<sequence>MNDQKWPHEAAAQRKVRGQSMLRSQIDTKMNPEYSDQMVLNNRTPTSIMSRKATTLVLPDFSRFTLANIASLPSHSTNDTVTTKSHALDQLRSPICKYTDRVVDEILVQIFVERRGDFSMTSSCCEKTVVKWVKSKKDLHVDKRLKYWREMMQRRRKLQLRVQKVTGKNAAEVLFNRRTTLENRNEQMVKRLLEYAERMRCDRLMAMPVSTLREFQDPCTCQIIQELPETLPKAERVGYKDVEIIGVPNVIKRELLGREAVGQELRHAWLKSSILDKHLERRFCDIHNVLDFFPDLDDLQVSGISVERLRGGPNTTFVDAPSLKNITKSSSLPFAEECECEEDIEEDPMPTIGQPEVAQVGLRINSNDYIPAGAGAAEGLNECYELLTKFSCDPFERSGKHILRLTNIGQQTLSFTWKQGVYYYNRGSLLLAKDNEFLFDIENFRLTHGETRDLVVVYQPRKVGVAVELWFLTVEPRVFCSGKESLMIRLHGCCTPPKEYRAKLRELHCVAICKGNTEEVFQLTTRLGTMSPLIVPQPACCPPYDRTLDEREIFNASNPGHFCFRFDDLEVLKVLHKQLKKPRERKWDLHLDTIKEYIMRIESFDNRERIFEMYTGILINMLKPSCSLDTVEQLDTQKQRTRFIYVRGVICNGIEEWQDLICTLEDSFFKPELQRYYISLMQKVEEEENGVEVVAQGNRSTLTFTPADLEKLIEIYAAEDVDLPKEEIKSVVMSKLYHSKYFRDALFIQTYSHLCNIAEYIVSVIESTDIVPI</sequence>
<dbReference type="OMA" id="QPRKVSM"/>
<reference evidence="3" key="1">
    <citation type="submission" date="2018-01" db="EMBL/GenBank/DDBJ databases">
        <authorList>
            <person name="Alioto T."/>
            <person name="Alioto T."/>
        </authorList>
    </citation>
    <scope>NUCLEOTIDE SEQUENCE [LARGE SCALE GENOMIC DNA]</scope>
</reference>
<feature type="compositionally biased region" description="Basic and acidic residues" evidence="1">
    <location>
        <begin position="1"/>
        <end position="12"/>
    </location>
</feature>
<name>A0A3B0KN14_DROGU</name>
<dbReference type="InterPro" id="IPR032707">
    <property type="entry name" value="MYCBPAP"/>
</dbReference>
<accession>A0A3B0KN14</accession>
<dbReference type="Pfam" id="PF14646">
    <property type="entry name" value="MYCBPAP"/>
    <property type="match status" value="1"/>
</dbReference>